<sequence length="94" mass="9797">MASTHVTGARVSLSPVLAEVCSGLILTGNAAALRAGGSFPARVEGPGLSLSSGYGHLWEIAGVMTVVSAFLWCPGQGALREEKRDTRREVNENT</sequence>
<reference evidence="2" key="1">
    <citation type="journal article" date="2023" name="G3 (Bethesda)">
        <title>A reference genome for the long-term kleptoplast-retaining sea slug Elysia crispata morphotype clarki.</title>
        <authorList>
            <person name="Eastman K.E."/>
            <person name="Pendleton A.L."/>
            <person name="Shaikh M.A."/>
            <person name="Suttiyut T."/>
            <person name="Ogas R."/>
            <person name="Tomko P."/>
            <person name="Gavelis G."/>
            <person name="Widhalm J.R."/>
            <person name="Wisecaver J.H."/>
        </authorList>
    </citation>
    <scope>NUCLEOTIDE SEQUENCE</scope>
    <source>
        <strain evidence="2">ECLA1</strain>
    </source>
</reference>
<organism evidence="2 3">
    <name type="scientific">Elysia crispata</name>
    <name type="common">lettuce slug</name>
    <dbReference type="NCBI Taxonomy" id="231223"/>
    <lineage>
        <taxon>Eukaryota</taxon>
        <taxon>Metazoa</taxon>
        <taxon>Spiralia</taxon>
        <taxon>Lophotrochozoa</taxon>
        <taxon>Mollusca</taxon>
        <taxon>Gastropoda</taxon>
        <taxon>Heterobranchia</taxon>
        <taxon>Euthyneura</taxon>
        <taxon>Panpulmonata</taxon>
        <taxon>Sacoglossa</taxon>
        <taxon>Placobranchoidea</taxon>
        <taxon>Plakobranchidae</taxon>
        <taxon>Elysia</taxon>
    </lineage>
</organism>
<dbReference type="AlphaFoldDB" id="A0AAE0XXQ2"/>
<keyword evidence="1" id="KW-0812">Transmembrane</keyword>
<evidence type="ECO:0000256" key="1">
    <source>
        <dbReference type="SAM" id="Phobius"/>
    </source>
</evidence>
<evidence type="ECO:0000313" key="2">
    <source>
        <dbReference type="EMBL" id="KAK3724644.1"/>
    </source>
</evidence>
<dbReference type="Proteomes" id="UP001283361">
    <property type="component" value="Unassembled WGS sequence"/>
</dbReference>
<comment type="caution">
    <text evidence="2">The sequence shown here is derived from an EMBL/GenBank/DDBJ whole genome shotgun (WGS) entry which is preliminary data.</text>
</comment>
<protein>
    <submittedName>
        <fullName evidence="2">Uncharacterized protein</fullName>
    </submittedName>
</protein>
<name>A0AAE0XXQ2_9GAST</name>
<keyword evidence="3" id="KW-1185">Reference proteome</keyword>
<gene>
    <name evidence="2" type="ORF">RRG08_041127</name>
</gene>
<proteinExistence type="predicted"/>
<dbReference type="EMBL" id="JAWDGP010007341">
    <property type="protein sequence ID" value="KAK3724644.1"/>
    <property type="molecule type" value="Genomic_DNA"/>
</dbReference>
<feature type="transmembrane region" description="Helical" evidence="1">
    <location>
        <begin position="57"/>
        <end position="79"/>
    </location>
</feature>
<keyword evidence="1" id="KW-0472">Membrane</keyword>
<accession>A0AAE0XXQ2</accession>
<evidence type="ECO:0000313" key="3">
    <source>
        <dbReference type="Proteomes" id="UP001283361"/>
    </source>
</evidence>
<keyword evidence="1" id="KW-1133">Transmembrane helix</keyword>